<accession>I9P656</accession>
<evidence type="ECO:0000256" key="5">
    <source>
        <dbReference type="ARBA" id="ARBA00022840"/>
    </source>
</evidence>
<dbReference type="AlphaFoldDB" id="I9P656"/>
<dbReference type="GO" id="GO:0005829">
    <property type="term" value="C:cytosol"/>
    <property type="evidence" value="ECO:0007669"/>
    <property type="project" value="TreeGrafter"/>
</dbReference>
<dbReference type="SUPFAM" id="SSF56235">
    <property type="entry name" value="N-terminal nucleophile aminohydrolases (Ntn hydrolases)"/>
    <property type="match status" value="1"/>
</dbReference>
<reference evidence="12 13" key="1">
    <citation type="journal article" date="2012" name="J. Bacteriol.">
        <title>Genome Sequence of Pectin-Degrading Alishewanella agri, Isolated from Landfill Soil.</title>
        <authorList>
            <person name="Kim J."/>
            <person name="Jung J."/>
            <person name="Sung J.S."/>
            <person name="Chun J."/>
            <person name="Park W."/>
        </authorList>
    </citation>
    <scope>NUCLEOTIDE SEQUENCE [LARGE SCALE GENOMIC DNA]</scope>
    <source>
        <strain evidence="12 13">BL06</strain>
    </source>
</reference>
<keyword evidence="6 8" id="KW-0315">Glutamine amidotransferase</keyword>
<keyword evidence="13" id="KW-1185">Reference proteome</keyword>
<evidence type="ECO:0000256" key="10">
    <source>
        <dbReference type="PIRSR" id="PIRSR001589-3"/>
    </source>
</evidence>
<evidence type="ECO:0000313" key="13">
    <source>
        <dbReference type="Proteomes" id="UP000035062"/>
    </source>
</evidence>
<keyword evidence="8" id="KW-0061">Asparagine biosynthesis</keyword>
<dbReference type="CDD" id="cd01991">
    <property type="entry name" value="Asn_synthase_B_C"/>
    <property type="match status" value="1"/>
</dbReference>
<feature type="binding site" evidence="9">
    <location>
        <position position="293"/>
    </location>
    <ligand>
        <name>ATP</name>
        <dbReference type="ChEBI" id="CHEBI:30616"/>
    </ligand>
</feature>
<sequence length="642" mass="72769">MCGIAGFSVNASLPPGLTERYLHAMGDAIAHRGPDATSLWHDTQFAMVHRRLSIIDLSAAGTQPMRSPCGRYVIVFNGEIYNYQILKQQLLEQGAVFNTQTDTEVLLKLFQRDGKDCLTHLNGMFAFVVWDTKLKQVFMARDRLGKKPLYYYHTNQCFAFASEIKALLKLPFVPKQIRQDAVKDFFFYQYVPDPKTIFAGLLKLPPGHYLHFSLTDKVLPQPTKYWRLKFKVNGQRSSGQIQEELTALIDDAVKIRMVSDVPLGAFLSGGVDSSAVVGMMAQHSATPVTTCAIGFASEQFDEVQYARQIAERFATSHHEFTVKENVTDSFEQISRYFDEPFADPSFIPTYFVAKLARQQVTVALAGDGGDESFAGYSKYVVDQTEHGLRQRIPAAIREKVFPSLARLAGLSQATPFRKARSLLTALATSSDEAFFVTNSFFSAELWQYLVKGDFAISTADYRPSEITCARYQEADAEDHLSRVLYTDINTYLPGDILVKVDRMTMANSLEARAPLLDYRVVEYAAGIPSSLKLHGKDKKHILKQSLKTLLPEDILYRKKMGFSVPLSQWLSKELRPSADRLFYQADSGLAQCFDMRKVQQLWQRHLAGEHQFTQELWSMLVFEQWWQHYMTDSNIADNKVVV</sequence>
<dbReference type="eggNOG" id="COG0367">
    <property type="taxonomic scope" value="Bacteria"/>
</dbReference>
<evidence type="ECO:0000313" key="12">
    <source>
        <dbReference type="EMBL" id="EIW90354.1"/>
    </source>
</evidence>
<dbReference type="PIRSF" id="PIRSF001589">
    <property type="entry name" value="Asn_synthetase_glu-h"/>
    <property type="match status" value="1"/>
</dbReference>
<dbReference type="InterPro" id="IPR014729">
    <property type="entry name" value="Rossmann-like_a/b/a_fold"/>
</dbReference>
<feature type="site" description="Important for beta-aspartyl-AMP intermediate formation" evidence="10">
    <location>
        <position position="367"/>
    </location>
</feature>
<gene>
    <name evidence="12" type="ORF">AGRI_00745</name>
</gene>
<evidence type="ECO:0000256" key="7">
    <source>
        <dbReference type="ARBA" id="ARBA00048741"/>
    </source>
</evidence>
<dbReference type="CDD" id="cd00712">
    <property type="entry name" value="AsnB"/>
    <property type="match status" value="1"/>
</dbReference>
<name>I9P656_9ALTE</name>
<keyword evidence="4 9" id="KW-0547">Nucleotide-binding</keyword>
<evidence type="ECO:0000259" key="11">
    <source>
        <dbReference type="PROSITE" id="PS51278"/>
    </source>
</evidence>
<dbReference type="RefSeq" id="WP_008983128.1">
    <property type="nucleotide sequence ID" value="NZ_AKKU01000001.1"/>
</dbReference>
<evidence type="ECO:0000256" key="2">
    <source>
        <dbReference type="ARBA" id="ARBA00005752"/>
    </source>
</evidence>
<dbReference type="InterPro" id="IPR017932">
    <property type="entry name" value="GATase_2_dom"/>
</dbReference>
<dbReference type="PATRIC" id="fig|1195246.3.peg.151"/>
<dbReference type="GO" id="GO:0004066">
    <property type="term" value="F:asparagine synthase (glutamine-hydrolyzing) activity"/>
    <property type="evidence" value="ECO:0007669"/>
    <property type="project" value="UniProtKB-EC"/>
</dbReference>
<evidence type="ECO:0000256" key="3">
    <source>
        <dbReference type="ARBA" id="ARBA00012737"/>
    </source>
</evidence>
<dbReference type="Pfam" id="PF00733">
    <property type="entry name" value="Asn_synthase"/>
    <property type="match status" value="1"/>
</dbReference>
<dbReference type="InterPro" id="IPR001962">
    <property type="entry name" value="Asn_synthase"/>
</dbReference>
<proteinExistence type="inferred from homology"/>
<evidence type="ECO:0000256" key="6">
    <source>
        <dbReference type="ARBA" id="ARBA00022962"/>
    </source>
</evidence>
<dbReference type="InterPro" id="IPR029055">
    <property type="entry name" value="Ntn_hydrolases_N"/>
</dbReference>
<dbReference type="PANTHER" id="PTHR43284">
    <property type="entry name" value="ASPARAGINE SYNTHETASE (GLUTAMINE-HYDROLYZING)"/>
    <property type="match status" value="1"/>
</dbReference>
<comment type="pathway">
    <text evidence="1">Amino-acid biosynthesis; L-asparagine biosynthesis; L-asparagine from L-aspartate (L-Gln route): step 1/1.</text>
</comment>
<feature type="binding site" evidence="9">
    <location>
        <position position="102"/>
    </location>
    <ligand>
        <name>L-glutamine</name>
        <dbReference type="ChEBI" id="CHEBI:58359"/>
    </ligand>
</feature>
<protein>
    <recommendedName>
        <fullName evidence="3">asparagine synthase (glutamine-hydrolyzing)</fullName>
        <ecNumber evidence="3">6.3.5.4</ecNumber>
    </recommendedName>
</protein>
<feature type="active site" description="For GATase activity" evidence="8">
    <location>
        <position position="2"/>
    </location>
</feature>
<dbReference type="STRING" id="1195246.AGRI_00745"/>
<organism evidence="12 13">
    <name type="scientific">Alishewanella agri BL06</name>
    <dbReference type="NCBI Taxonomy" id="1195246"/>
    <lineage>
        <taxon>Bacteria</taxon>
        <taxon>Pseudomonadati</taxon>
        <taxon>Pseudomonadota</taxon>
        <taxon>Gammaproteobacteria</taxon>
        <taxon>Alteromonadales</taxon>
        <taxon>Alteromonadaceae</taxon>
        <taxon>Alishewanella</taxon>
    </lineage>
</organism>
<dbReference type="GO" id="GO:0006529">
    <property type="term" value="P:asparagine biosynthetic process"/>
    <property type="evidence" value="ECO:0007669"/>
    <property type="project" value="UniProtKB-KW"/>
</dbReference>
<keyword evidence="8" id="KW-0028">Amino-acid biosynthesis</keyword>
<dbReference type="NCBIfam" id="TIGR01536">
    <property type="entry name" value="asn_synth_AEB"/>
    <property type="match status" value="1"/>
</dbReference>
<evidence type="ECO:0000256" key="1">
    <source>
        <dbReference type="ARBA" id="ARBA00005187"/>
    </source>
</evidence>
<dbReference type="GO" id="GO:0005524">
    <property type="term" value="F:ATP binding"/>
    <property type="evidence" value="ECO:0007669"/>
    <property type="project" value="UniProtKB-KW"/>
</dbReference>
<dbReference type="Pfam" id="PF13537">
    <property type="entry name" value="GATase_7"/>
    <property type="match status" value="1"/>
</dbReference>
<dbReference type="InterPro" id="IPR033738">
    <property type="entry name" value="AsnB_N"/>
</dbReference>
<dbReference type="InterPro" id="IPR006426">
    <property type="entry name" value="Asn_synth_AEB"/>
</dbReference>
<comment type="caution">
    <text evidence="12">The sequence shown here is derived from an EMBL/GenBank/DDBJ whole genome shotgun (WGS) entry which is preliminary data.</text>
</comment>
<evidence type="ECO:0000256" key="4">
    <source>
        <dbReference type="ARBA" id="ARBA00022741"/>
    </source>
</evidence>
<feature type="domain" description="Glutamine amidotransferase type-2" evidence="11">
    <location>
        <begin position="2"/>
        <end position="215"/>
    </location>
</feature>
<evidence type="ECO:0000256" key="8">
    <source>
        <dbReference type="PIRSR" id="PIRSR001589-1"/>
    </source>
</evidence>
<dbReference type="PANTHER" id="PTHR43284:SF1">
    <property type="entry name" value="ASPARAGINE SYNTHETASE"/>
    <property type="match status" value="1"/>
</dbReference>
<comment type="catalytic activity">
    <reaction evidence="7">
        <text>L-aspartate + L-glutamine + ATP + H2O = L-asparagine + L-glutamate + AMP + diphosphate + H(+)</text>
        <dbReference type="Rhea" id="RHEA:12228"/>
        <dbReference type="ChEBI" id="CHEBI:15377"/>
        <dbReference type="ChEBI" id="CHEBI:15378"/>
        <dbReference type="ChEBI" id="CHEBI:29985"/>
        <dbReference type="ChEBI" id="CHEBI:29991"/>
        <dbReference type="ChEBI" id="CHEBI:30616"/>
        <dbReference type="ChEBI" id="CHEBI:33019"/>
        <dbReference type="ChEBI" id="CHEBI:58048"/>
        <dbReference type="ChEBI" id="CHEBI:58359"/>
        <dbReference type="ChEBI" id="CHEBI:456215"/>
        <dbReference type="EC" id="6.3.5.4"/>
    </reaction>
</comment>
<evidence type="ECO:0000256" key="9">
    <source>
        <dbReference type="PIRSR" id="PIRSR001589-2"/>
    </source>
</evidence>
<comment type="similarity">
    <text evidence="2">Belongs to the asparagine synthetase family.</text>
</comment>
<dbReference type="InterPro" id="IPR051786">
    <property type="entry name" value="ASN_synthetase/amidase"/>
</dbReference>
<keyword evidence="5 9" id="KW-0067">ATP-binding</keyword>
<dbReference type="EC" id="6.3.5.4" evidence="3"/>
<dbReference type="SUPFAM" id="SSF52402">
    <property type="entry name" value="Adenine nucleotide alpha hydrolases-like"/>
    <property type="match status" value="1"/>
</dbReference>
<dbReference type="EMBL" id="AKKU01000001">
    <property type="protein sequence ID" value="EIW90354.1"/>
    <property type="molecule type" value="Genomic_DNA"/>
</dbReference>
<dbReference type="PROSITE" id="PS51278">
    <property type="entry name" value="GATASE_TYPE_2"/>
    <property type="match status" value="1"/>
</dbReference>
<dbReference type="Proteomes" id="UP000035062">
    <property type="component" value="Unassembled WGS sequence"/>
</dbReference>
<dbReference type="Gene3D" id="3.60.20.10">
    <property type="entry name" value="Glutamine Phosphoribosylpyrophosphate, subunit 1, domain 1"/>
    <property type="match status" value="1"/>
</dbReference>
<dbReference type="Gene3D" id="3.40.50.620">
    <property type="entry name" value="HUPs"/>
    <property type="match status" value="1"/>
</dbReference>